<accession>A5D2C1</accession>
<sequence>MPFSLAETTWHKDGLNGTVQVGWGTISGARSDLVAAAGEKVFLFTPADQTYFLSSSVALGKRVLALAVGLPVSGSYHVVLGFEDTVKVYGWRAGELYALWETESEPGARFVDLALADIDGDGKEEVIAASESKEALYIFRMPEGGMRLNLAAIRVLPGPAQKVTALALKGEQRPPVIAAAYRNNGASGLFLLTYTEMGFVEGPAMVNLSTNVTSLTKGDLRTRPGEEIAWGGADGMLRVMEVNRQLESTLISDNLGSVLPALTSGRLWGENSGTLIAGTPEGYLFGFKLPVEQKSPDWAVRINRPINDLALSNEGLIGIGTADGGVQVWKVSTEMG</sequence>
<organism evidence="1 2">
    <name type="scientific">Pelotomaculum thermopropionicum (strain DSM 13744 / JCM 10971 / SI)</name>
    <dbReference type="NCBI Taxonomy" id="370438"/>
    <lineage>
        <taxon>Bacteria</taxon>
        <taxon>Bacillati</taxon>
        <taxon>Bacillota</taxon>
        <taxon>Clostridia</taxon>
        <taxon>Eubacteriales</taxon>
        <taxon>Desulfotomaculaceae</taxon>
        <taxon>Pelotomaculum</taxon>
    </lineage>
</organism>
<evidence type="ECO:0000313" key="2">
    <source>
        <dbReference type="Proteomes" id="UP000006556"/>
    </source>
</evidence>
<dbReference type="InterPro" id="IPR015943">
    <property type="entry name" value="WD40/YVTN_repeat-like_dom_sf"/>
</dbReference>
<dbReference type="HOGENOM" id="CLU_825970_0_0_9"/>
<proteinExistence type="predicted"/>
<protein>
    <recommendedName>
        <fullName evidence="3">VCBS repeat-containing protein</fullName>
    </recommendedName>
</protein>
<dbReference type="KEGG" id="pth:PTH_1419"/>
<evidence type="ECO:0008006" key="3">
    <source>
        <dbReference type="Google" id="ProtNLM"/>
    </source>
</evidence>
<dbReference type="AlphaFoldDB" id="A5D2C1"/>
<dbReference type="Gene3D" id="2.130.10.10">
    <property type="entry name" value="YVTN repeat-like/Quinoprotein amine dehydrogenase"/>
    <property type="match status" value="1"/>
</dbReference>
<dbReference type="eggNOG" id="COG1388">
    <property type="taxonomic scope" value="Bacteria"/>
</dbReference>
<gene>
    <name evidence="1" type="ordered locus">PTH_1419</name>
</gene>
<dbReference type="SUPFAM" id="SSF50978">
    <property type="entry name" value="WD40 repeat-like"/>
    <property type="match status" value="1"/>
</dbReference>
<reference evidence="2" key="1">
    <citation type="journal article" date="2008" name="Genome Res.">
        <title>The genome of Pelotomaculum thermopropionicum reveals niche-associated evolution in anaerobic microbiota.</title>
        <authorList>
            <person name="Kosaka T."/>
            <person name="Kato S."/>
            <person name="Shimoyama T."/>
            <person name="Ishii S."/>
            <person name="Abe T."/>
            <person name="Watanabe K."/>
        </authorList>
    </citation>
    <scope>NUCLEOTIDE SEQUENCE [LARGE SCALE GENOMIC DNA]</scope>
    <source>
        <strain evidence="2">DSM 13744 / JCM 10971 / SI</strain>
    </source>
</reference>
<dbReference type="InterPro" id="IPR036322">
    <property type="entry name" value="WD40_repeat_dom_sf"/>
</dbReference>
<dbReference type="Proteomes" id="UP000006556">
    <property type="component" value="Chromosome"/>
</dbReference>
<evidence type="ECO:0000313" key="1">
    <source>
        <dbReference type="EMBL" id="BAF59600.1"/>
    </source>
</evidence>
<name>A5D2C1_PELTS</name>
<keyword evidence="2" id="KW-1185">Reference proteome</keyword>
<dbReference type="EMBL" id="AP009389">
    <property type="protein sequence ID" value="BAF59600.1"/>
    <property type="molecule type" value="Genomic_DNA"/>
</dbReference>